<dbReference type="EMBL" id="JAHZIK010000056">
    <property type="protein sequence ID" value="MBW7453275.1"/>
    <property type="molecule type" value="Genomic_DNA"/>
</dbReference>
<protein>
    <recommendedName>
        <fullName evidence="3">Tetratricopeptide repeat protein</fullName>
    </recommendedName>
</protein>
<dbReference type="RefSeq" id="WP_210039249.1">
    <property type="nucleotide sequence ID" value="NZ_JBHLVU010000043.1"/>
</dbReference>
<proteinExistence type="predicted"/>
<accession>A0ABS7BXG2</accession>
<evidence type="ECO:0000313" key="1">
    <source>
        <dbReference type="EMBL" id="MBW7453275.1"/>
    </source>
</evidence>
<reference evidence="1 2" key="1">
    <citation type="submission" date="2021-07" db="EMBL/GenBank/DDBJ databases">
        <title>Paenibacillus radiodurans sp. nov., isolated from the southeastern edge of Tengger Desert.</title>
        <authorList>
            <person name="Zhang G."/>
        </authorList>
    </citation>
    <scope>NUCLEOTIDE SEQUENCE [LARGE SCALE GENOMIC DNA]</scope>
    <source>
        <strain evidence="1 2">CCM 7311</strain>
    </source>
</reference>
<dbReference type="Proteomes" id="UP001519887">
    <property type="component" value="Unassembled WGS sequence"/>
</dbReference>
<gene>
    <name evidence="1" type="ORF">K0U00_04410</name>
</gene>
<organism evidence="1 2">
    <name type="scientific">Paenibacillus sepulcri</name>
    <dbReference type="NCBI Taxonomy" id="359917"/>
    <lineage>
        <taxon>Bacteria</taxon>
        <taxon>Bacillati</taxon>
        <taxon>Bacillota</taxon>
        <taxon>Bacilli</taxon>
        <taxon>Bacillales</taxon>
        <taxon>Paenibacillaceae</taxon>
        <taxon>Paenibacillus</taxon>
    </lineage>
</organism>
<sequence>MKNRFNHLRRQTWSMPDGVQKLALLEEAIHIADKYLTEENAYDARMDYSNAALECGCPERIFISFSWCLAKFENSPGVYSTFNIMWHYKWILGQLWRIPQFSLEQIEQIFDDFKEKCSKYGYSLRAYYQQQVNFKMSQGNMEEAAIHYKQWRAANRDSLSDCKACEQNLFGRYHFMINQNKKGMQTVKPILEGKLQCRSIPQNTYSQIINPLLKLGEYERAISTANKAFRTITGPGYLTEYGIFMEFFTVTDMRKAVKLYERTIRLGLESRVPWDQLQYLLSLRHFLQEWSKTRRRKKLLESDTVTLSWLDNEIQSIAELFNARNGNDYMTQYISEKELNFRRLVLAYSKAQKE</sequence>
<evidence type="ECO:0008006" key="3">
    <source>
        <dbReference type="Google" id="ProtNLM"/>
    </source>
</evidence>
<name>A0ABS7BXG2_9BACL</name>
<comment type="caution">
    <text evidence="1">The sequence shown here is derived from an EMBL/GenBank/DDBJ whole genome shotgun (WGS) entry which is preliminary data.</text>
</comment>
<keyword evidence="2" id="KW-1185">Reference proteome</keyword>
<evidence type="ECO:0000313" key="2">
    <source>
        <dbReference type="Proteomes" id="UP001519887"/>
    </source>
</evidence>